<comment type="caution">
    <text evidence="5">The sequence shown here is derived from an EMBL/GenBank/DDBJ whole genome shotgun (WGS) entry which is preliminary data.</text>
</comment>
<dbReference type="NCBIfam" id="TIGR00667">
    <property type="entry name" value="aat"/>
    <property type="match status" value="1"/>
</dbReference>
<comment type="similarity">
    <text evidence="4">Belongs to the L/F-transferase family.</text>
</comment>
<evidence type="ECO:0000313" key="6">
    <source>
        <dbReference type="Proteomes" id="UP001521181"/>
    </source>
</evidence>
<comment type="catalytic activity">
    <reaction evidence="4">
        <text>N-terminal L-lysyl-[protein] + L-leucyl-tRNA(Leu) = N-terminal L-leucyl-L-lysyl-[protein] + tRNA(Leu) + H(+)</text>
        <dbReference type="Rhea" id="RHEA:12340"/>
        <dbReference type="Rhea" id="RHEA-COMP:9613"/>
        <dbReference type="Rhea" id="RHEA-COMP:9622"/>
        <dbReference type="Rhea" id="RHEA-COMP:12670"/>
        <dbReference type="Rhea" id="RHEA-COMP:12671"/>
        <dbReference type="ChEBI" id="CHEBI:15378"/>
        <dbReference type="ChEBI" id="CHEBI:65249"/>
        <dbReference type="ChEBI" id="CHEBI:78442"/>
        <dbReference type="ChEBI" id="CHEBI:78494"/>
        <dbReference type="ChEBI" id="CHEBI:133043"/>
        <dbReference type="EC" id="2.3.2.6"/>
    </reaction>
</comment>
<evidence type="ECO:0000256" key="1">
    <source>
        <dbReference type="ARBA" id="ARBA00022490"/>
    </source>
</evidence>
<evidence type="ECO:0000256" key="2">
    <source>
        <dbReference type="ARBA" id="ARBA00022679"/>
    </source>
</evidence>
<dbReference type="EMBL" id="JAJUOS010000013">
    <property type="protein sequence ID" value="MCE5974842.1"/>
    <property type="molecule type" value="Genomic_DNA"/>
</dbReference>
<dbReference type="PANTHER" id="PTHR30098:SF2">
    <property type="entry name" value="LEUCYL_PHENYLALANYL-TRNA--PROTEIN TRANSFERASE"/>
    <property type="match status" value="1"/>
</dbReference>
<reference evidence="5 6" key="1">
    <citation type="submission" date="2021-12" db="EMBL/GenBank/DDBJ databases">
        <title>Sinirhodobacter sp. WL0062 is a bacterium isolated from seawater.</title>
        <authorList>
            <person name="Wang L."/>
            <person name="He W."/>
            <person name="Zhang D.-F."/>
        </authorList>
    </citation>
    <scope>NUCLEOTIDE SEQUENCE [LARGE SCALE GENOMIC DNA]</scope>
    <source>
        <strain evidence="5 6">WL0062</strain>
    </source>
</reference>
<protein>
    <recommendedName>
        <fullName evidence="4">Leucyl/phenylalanyl-tRNA--protein transferase</fullName>
        <ecNumber evidence="4">2.3.2.6</ecNumber>
    </recommendedName>
    <alternativeName>
        <fullName evidence="4">L/F-transferase</fullName>
    </alternativeName>
    <alternativeName>
        <fullName evidence="4">Leucyltransferase</fullName>
    </alternativeName>
    <alternativeName>
        <fullName evidence="4">Phenyalanyltransferase</fullName>
    </alternativeName>
</protein>
<dbReference type="EC" id="2.3.2.6" evidence="4"/>
<dbReference type="HAMAP" id="MF_00688">
    <property type="entry name" value="Leu_Phe_trans"/>
    <property type="match status" value="1"/>
</dbReference>
<dbReference type="PANTHER" id="PTHR30098">
    <property type="entry name" value="LEUCYL/PHENYLALANYL-TRNA--PROTEIN TRANSFERASE"/>
    <property type="match status" value="1"/>
</dbReference>
<gene>
    <name evidence="4 5" type="primary">aat</name>
    <name evidence="5" type="ORF">LZA78_15240</name>
</gene>
<evidence type="ECO:0000256" key="4">
    <source>
        <dbReference type="HAMAP-Rule" id="MF_00688"/>
    </source>
</evidence>
<comment type="subcellular location">
    <subcellularLocation>
        <location evidence="4">Cytoplasm</location>
    </subcellularLocation>
</comment>
<dbReference type="InterPro" id="IPR004616">
    <property type="entry name" value="Leu/Phe-tRNA_Trfase"/>
</dbReference>
<comment type="catalytic activity">
    <reaction evidence="4">
        <text>L-phenylalanyl-tRNA(Phe) + an N-terminal L-alpha-aminoacyl-[protein] = an N-terminal L-phenylalanyl-L-alpha-aminoacyl-[protein] + tRNA(Phe)</text>
        <dbReference type="Rhea" id="RHEA:43632"/>
        <dbReference type="Rhea" id="RHEA-COMP:9668"/>
        <dbReference type="Rhea" id="RHEA-COMP:9699"/>
        <dbReference type="Rhea" id="RHEA-COMP:10636"/>
        <dbReference type="Rhea" id="RHEA-COMP:10637"/>
        <dbReference type="ChEBI" id="CHEBI:78442"/>
        <dbReference type="ChEBI" id="CHEBI:78531"/>
        <dbReference type="ChEBI" id="CHEBI:78597"/>
        <dbReference type="ChEBI" id="CHEBI:83561"/>
        <dbReference type="EC" id="2.3.2.6"/>
    </reaction>
</comment>
<dbReference type="InterPro" id="IPR042203">
    <property type="entry name" value="Leu/Phe-tRNA_Trfase_C"/>
</dbReference>
<dbReference type="RefSeq" id="WP_233677778.1">
    <property type="nucleotide sequence ID" value="NZ_JAJUOS010000013.1"/>
</dbReference>
<organism evidence="5 6">
    <name type="scientific">Rhodobacter flavimaris</name>
    <dbReference type="NCBI Taxonomy" id="2907145"/>
    <lineage>
        <taxon>Bacteria</taxon>
        <taxon>Pseudomonadati</taxon>
        <taxon>Pseudomonadota</taxon>
        <taxon>Alphaproteobacteria</taxon>
        <taxon>Rhodobacterales</taxon>
        <taxon>Rhodobacter group</taxon>
        <taxon>Rhodobacter</taxon>
    </lineage>
</organism>
<dbReference type="InterPro" id="IPR016181">
    <property type="entry name" value="Acyl_CoA_acyltransferase"/>
</dbReference>
<dbReference type="GO" id="GO:0008914">
    <property type="term" value="F:leucyl-tRNA--protein transferase activity"/>
    <property type="evidence" value="ECO:0007669"/>
    <property type="project" value="UniProtKB-EC"/>
</dbReference>
<keyword evidence="6" id="KW-1185">Reference proteome</keyword>
<name>A0ABS8YYE8_9RHOB</name>
<dbReference type="SUPFAM" id="SSF55729">
    <property type="entry name" value="Acyl-CoA N-acyltransferases (Nat)"/>
    <property type="match status" value="1"/>
</dbReference>
<dbReference type="Proteomes" id="UP001521181">
    <property type="component" value="Unassembled WGS sequence"/>
</dbReference>
<dbReference type="Pfam" id="PF03588">
    <property type="entry name" value="Leu_Phe_trans"/>
    <property type="match status" value="1"/>
</dbReference>
<sequence length="212" mass="23665">MAQKLTARMLLSGYAQGIFPMAESRDAPELHWFDPQRRGIFDLQNFYISRSLARAIRRETFTIRTDTAFRAVVEGCAARPETWINGPLFDLYDELFAAGFAHSVETWRDGQLVGGVYGITLGGAFFGESMFSRATNASKVALAYTVDRLRVAGFTLFDTQYLTPHLASLGATEIPRAEYRKRLEAGLEIDADFTAPAIPDPHSILQRMTQTS</sequence>
<keyword evidence="2 4" id="KW-0808">Transferase</keyword>
<keyword evidence="3 4" id="KW-0012">Acyltransferase</keyword>
<evidence type="ECO:0000313" key="5">
    <source>
        <dbReference type="EMBL" id="MCE5974842.1"/>
    </source>
</evidence>
<dbReference type="Gene3D" id="3.40.630.70">
    <property type="entry name" value="Leucyl/phenylalanyl-tRNA-protein transferase, C-terminal domain"/>
    <property type="match status" value="1"/>
</dbReference>
<proteinExistence type="inferred from homology"/>
<accession>A0ABS8YYE8</accession>
<comment type="function">
    <text evidence="4">Functions in the N-end rule pathway of protein degradation where it conjugates Leu, Phe and, less efficiently, Met from aminoacyl-tRNAs to the N-termini of proteins containing an N-terminal arginine or lysine.</text>
</comment>
<comment type="catalytic activity">
    <reaction evidence="4">
        <text>N-terminal L-arginyl-[protein] + L-leucyl-tRNA(Leu) = N-terminal L-leucyl-L-arginyl-[protein] + tRNA(Leu) + H(+)</text>
        <dbReference type="Rhea" id="RHEA:50416"/>
        <dbReference type="Rhea" id="RHEA-COMP:9613"/>
        <dbReference type="Rhea" id="RHEA-COMP:9622"/>
        <dbReference type="Rhea" id="RHEA-COMP:12672"/>
        <dbReference type="Rhea" id="RHEA-COMP:12673"/>
        <dbReference type="ChEBI" id="CHEBI:15378"/>
        <dbReference type="ChEBI" id="CHEBI:64719"/>
        <dbReference type="ChEBI" id="CHEBI:78442"/>
        <dbReference type="ChEBI" id="CHEBI:78494"/>
        <dbReference type="ChEBI" id="CHEBI:133044"/>
        <dbReference type="EC" id="2.3.2.6"/>
    </reaction>
</comment>
<keyword evidence="1 4" id="KW-0963">Cytoplasm</keyword>
<evidence type="ECO:0000256" key="3">
    <source>
        <dbReference type="ARBA" id="ARBA00023315"/>
    </source>
</evidence>